<evidence type="ECO:0000259" key="3">
    <source>
        <dbReference type="Pfam" id="PF00082"/>
    </source>
</evidence>
<accession>A0A1L9V662</accession>
<evidence type="ECO:0000256" key="1">
    <source>
        <dbReference type="ARBA" id="ARBA00022729"/>
    </source>
</evidence>
<sequence length="369" mass="41918">MTLQPLTARTGLSNSSMQGLVPAATMSRDTWDQRRKENADHLEAVLKWLKDTKGVKQIIKLVVRDDKDGPCSDEVIERCLKIYDIRYLDWQKEDICVQTLLEGQAKNLVEVSLYSSGKDSTLWSWSSNDGLHRLEKLKKVILNINPDGIETVERTKRNAEHFKKRVEEIPERQIQVNYHIDPPRGLEDPSSDKDQKIEDGHGTAMATYIQFVCPGVRLYVAKLDPESQETRAASAAEAVKWAIKRKVHVISMSWTVEITKKNEKQIKAFEAQIREAASRNIIMFCSGRDEAWNESSKSSYPAGSDTKKVYRVGSSDLYDNMFTWVNAGNIDYLLPGEALFPGDKLRGDRIEESGCCDEIPEDEKSYQAL</sequence>
<name>A0A1L9V662_ASPGL</name>
<dbReference type="EMBL" id="KV878918">
    <property type="protein sequence ID" value="OJJ79396.1"/>
    <property type="molecule type" value="Genomic_DNA"/>
</dbReference>
<dbReference type="GO" id="GO:0006508">
    <property type="term" value="P:proteolysis"/>
    <property type="evidence" value="ECO:0007669"/>
    <property type="project" value="InterPro"/>
</dbReference>
<dbReference type="Pfam" id="PF00082">
    <property type="entry name" value="Peptidase_S8"/>
    <property type="match status" value="1"/>
</dbReference>
<organism evidence="4 5">
    <name type="scientific">Aspergillus glaucus CBS 516.65</name>
    <dbReference type="NCBI Taxonomy" id="1160497"/>
    <lineage>
        <taxon>Eukaryota</taxon>
        <taxon>Fungi</taxon>
        <taxon>Dikarya</taxon>
        <taxon>Ascomycota</taxon>
        <taxon>Pezizomycotina</taxon>
        <taxon>Eurotiomycetes</taxon>
        <taxon>Eurotiomycetidae</taxon>
        <taxon>Eurotiales</taxon>
        <taxon>Aspergillaceae</taxon>
        <taxon>Aspergillus</taxon>
        <taxon>Aspergillus subgen. Aspergillus</taxon>
    </lineage>
</organism>
<dbReference type="STRING" id="1160497.A0A1L9V662"/>
<dbReference type="InterPro" id="IPR036852">
    <property type="entry name" value="Peptidase_S8/S53_dom_sf"/>
</dbReference>
<dbReference type="OrthoDB" id="5386278at2759"/>
<evidence type="ECO:0000313" key="4">
    <source>
        <dbReference type="EMBL" id="OJJ79396.1"/>
    </source>
</evidence>
<proteinExistence type="predicted"/>
<dbReference type="RefSeq" id="XP_022396094.1">
    <property type="nucleotide sequence ID" value="XM_022550349.1"/>
</dbReference>
<dbReference type="GeneID" id="34466609"/>
<dbReference type="SUPFAM" id="SSF52743">
    <property type="entry name" value="Subtilisin-like"/>
    <property type="match status" value="1"/>
</dbReference>
<evidence type="ECO:0000313" key="5">
    <source>
        <dbReference type="Proteomes" id="UP000184300"/>
    </source>
</evidence>
<gene>
    <name evidence="4" type="ORF">ASPGLDRAFT_85848</name>
</gene>
<keyword evidence="5" id="KW-1185">Reference proteome</keyword>
<dbReference type="InterPro" id="IPR000209">
    <property type="entry name" value="Peptidase_S8/S53_dom"/>
</dbReference>
<dbReference type="AlphaFoldDB" id="A0A1L9V662"/>
<reference evidence="5" key="1">
    <citation type="journal article" date="2017" name="Genome Biol.">
        <title>Comparative genomics reveals high biological diversity and specific adaptations in the industrially and medically important fungal genus Aspergillus.</title>
        <authorList>
            <person name="de Vries R.P."/>
            <person name="Riley R."/>
            <person name="Wiebenga A."/>
            <person name="Aguilar-Osorio G."/>
            <person name="Amillis S."/>
            <person name="Uchima C.A."/>
            <person name="Anderluh G."/>
            <person name="Asadollahi M."/>
            <person name="Askin M."/>
            <person name="Barry K."/>
            <person name="Battaglia E."/>
            <person name="Bayram O."/>
            <person name="Benocci T."/>
            <person name="Braus-Stromeyer S.A."/>
            <person name="Caldana C."/>
            <person name="Canovas D."/>
            <person name="Cerqueira G.C."/>
            <person name="Chen F."/>
            <person name="Chen W."/>
            <person name="Choi C."/>
            <person name="Clum A."/>
            <person name="Dos Santos R.A."/>
            <person name="Damasio A.R."/>
            <person name="Diallinas G."/>
            <person name="Emri T."/>
            <person name="Fekete E."/>
            <person name="Flipphi M."/>
            <person name="Freyberg S."/>
            <person name="Gallo A."/>
            <person name="Gournas C."/>
            <person name="Habgood R."/>
            <person name="Hainaut M."/>
            <person name="Harispe M.L."/>
            <person name="Henrissat B."/>
            <person name="Hilden K.S."/>
            <person name="Hope R."/>
            <person name="Hossain A."/>
            <person name="Karabika E."/>
            <person name="Karaffa L."/>
            <person name="Karanyi Z."/>
            <person name="Krasevec N."/>
            <person name="Kuo A."/>
            <person name="Kusch H."/>
            <person name="LaButti K."/>
            <person name="Lagendijk E.L."/>
            <person name="Lapidus A."/>
            <person name="Levasseur A."/>
            <person name="Lindquist E."/>
            <person name="Lipzen A."/>
            <person name="Logrieco A.F."/>
            <person name="MacCabe A."/>
            <person name="Maekelae M.R."/>
            <person name="Malavazi I."/>
            <person name="Melin P."/>
            <person name="Meyer V."/>
            <person name="Mielnichuk N."/>
            <person name="Miskei M."/>
            <person name="Molnar A.P."/>
            <person name="Mule G."/>
            <person name="Ngan C.Y."/>
            <person name="Orejas M."/>
            <person name="Orosz E."/>
            <person name="Ouedraogo J.P."/>
            <person name="Overkamp K.M."/>
            <person name="Park H.-S."/>
            <person name="Perrone G."/>
            <person name="Piumi F."/>
            <person name="Punt P.J."/>
            <person name="Ram A.F."/>
            <person name="Ramon A."/>
            <person name="Rauscher S."/>
            <person name="Record E."/>
            <person name="Riano-Pachon D.M."/>
            <person name="Robert V."/>
            <person name="Roehrig J."/>
            <person name="Ruller R."/>
            <person name="Salamov A."/>
            <person name="Salih N.S."/>
            <person name="Samson R.A."/>
            <person name="Sandor E."/>
            <person name="Sanguinetti M."/>
            <person name="Schuetze T."/>
            <person name="Sepcic K."/>
            <person name="Shelest E."/>
            <person name="Sherlock G."/>
            <person name="Sophianopoulou V."/>
            <person name="Squina F.M."/>
            <person name="Sun H."/>
            <person name="Susca A."/>
            <person name="Todd R.B."/>
            <person name="Tsang A."/>
            <person name="Unkles S.E."/>
            <person name="van de Wiele N."/>
            <person name="van Rossen-Uffink D."/>
            <person name="Oliveira J.V."/>
            <person name="Vesth T.C."/>
            <person name="Visser J."/>
            <person name="Yu J.-H."/>
            <person name="Zhou M."/>
            <person name="Andersen M.R."/>
            <person name="Archer D.B."/>
            <person name="Baker S.E."/>
            <person name="Benoit I."/>
            <person name="Brakhage A.A."/>
            <person name="Braus G.H."/>
            <person name="Fischer R."/>
            <person name="Frisvad J.C."/>
            <person name="Goldman G.H."/>
            <person name="Houbraken J."/>
            <person name="Oakley B."/>
            <person name="Pocsi I."/>
            <person name="Scazzocchio C."/>
            <person name="Seiboth B."/>
            <person name="vanKuyk P.A."/>
            <person name="Wortman J."/>
            <person name="Dyer P.S."/>
            <person name="Grigoriev I.V."/>
        </authorList>
    </citation>
    <scope>NUCLEOTIDE SEQUENCE [LARGE SCALE GENOMIC DNA]</scope>
    <source>
        <strain evidence="5">CBS 516.65</strain>
    </source>
</reference>
<keyword evidence="2" id="KW-0865">Zymogen</keyword>
<protein>
    <recommendedName>
        <fullName evidence="3">Peptidase S8/S53 domain-containing protein</fullName>
    </recommendedName>
</protein>
<evidence type="ECO:0000256" key="2">
    <source>
        <dbReference type="ARBA" id="ARBA00023145"/>
    </source>
</evidence>
<feature type="domain" description="Peptidase S8/S53" evidence="3">
    <location>
        <begin position="187"/>
        <end position="329"/>
    </location>
</feature>
<dbReference type="Gene3D" id="3.40.50.200">
    <property type="entry name" value="Peptidase S8/S53 domain"/>
    <property type="match status" value="1"/>
</dbReference>
<dbReference type="Proteomes" id="UP000184300">
    <property type="component" value="Unassembled WGS sequence"/>
</dbReference>
<keyword evidence="1" id="KW-0732">Signal</keyword>
<dbReference type="VEuPathDB" id="FungiDB:ASPGLDRAFT_85848"/>
<dbReference type="GO" id="GO:0004252">
    <property type="term" value="F:serine-type endopeptidase activity"/>
    <property type="evidence" value="ECO:0007669"/>
    <property type="project" value="InterPro"/>
</dbReference>